<gene>
    <name evidence="2" type="ORF">US24_C0013G0005</name>
</gene>
<protein>
    <recommendedName>
        <fullName evidence="1">NYN domain-containing protein</fullName>
    </recommendedName>
</protein>
<feature type="domain" description="NYN" evidence="1">
    <location>
        <begin position="10"/>
        <end position="143"/>
    </location>
</feature>
<evidence type="ECO:0000313" key="2">
    <source>
        <dbReference type="EMBL" id="KKQ11833.1"/>
    </source>
</evidence>
<evidence type="ECO:0000259" key="1">
    <source>
        <dbReference type="Pfam" id="PF01936"/>
    </source>
</evidence>
<dbReference type="Proteomes" id="UP000034075">
    <property type="component" value="Unassembled WGS sequence"/>
</dbReference>
<dbReference type="EMBL" id="LBSF01000013">
    <property type="protein sequence ID" value="KKQ11833.1"/>
    <property type="molecule type" value="Genomic_DNA"/>
</dbReference>
<dbReference type="InterPro" id="IPR021139">
    <property type="entry name" value="NYN"/>
</dbReference>
<dbReference type="PANTHER" id="PTHR35458">
    <property type="entry name" value="SLR0755 PROTEIN"/>
    <property type="match status" value="1"/>
</dbReference>
<proteinExistence type="predicted"/>
<name>A0A0G0EY47_9BACT</name>
<sequence length="171" mass="20079">MKKKEIVYAFIDSQNLNLGLGNDVFKNGKLKYKGWKLDFRRLRVYLKEKYKVEKCFLFIGNIPGNRHLYKYLKDSGYILIFKPTLRIGKEKIKGNVDAELVLHTMIEIKNFQKAIIISGDGDFYCLVKYLKEKGKLGYLLIPNNFAYSSLYSVFKEDIRFLNDLNNKLGRK</sequence>
<dbReference type="GO" id="GO:0004540">
    <property type="term" value="F:RNA nuclease activity"/>
    <property type="evidence" value="ECO:0007669"/>
    <property type="project" value="InterPro"/>
</dbReference>
<accession>A0A0G0EY47</accession>
<reference evidence="2 3" key="1">
    <citation type="journal article" date="2015" name="Nature">
        <title>rRNA introns, odd ribosomes, and small enigmatic genomes across a large radiation of phyla.</title>
        <authorList>
            <person name="Brown C.T."/>
            <person name="Hug L.A."/>
            <person name="Thomas B.C."/>
            <person name="Sharon I."/>
            <person name="Castelle C.J."/>
            <person name="Singh A."/>
            <person name="Wilkins M.J."/>
            <person name="Williams K.H."/>
            <person name="Banfield J.F."/>
        </authorList>
    </citation>
    <scope>NUCLEOTIDE SEQUENCE [LARGE SCALE GENOMIC DNA]</scope>
</reference>
<dbReference type="InterPro" id="IPR047140">
    <property type="entry name" value="LabA"/>
</dbReference>
<evidence type="ECO:0000313" key="3">
    <source>
        <dbReference type="Proteomes" id="UP000034075"/>
    </source>
</evidence>
<organism evidence="2 3">
    <name type="scientific">candidate division WS6 bacterium GW2011_GWC2_36_7</name>
    <dbReference type="NCBI Taxonomy" id="1619091"/>
    <lineage>
        <taxon>Bacteria</taxon>
        <taxon>Candidatus Dojkabacteria</taxon>
    </lineage>
</organism>
<dbReference type="Pfam" id="PF01936">
    <property type="entry name" value="NYN"/>
    <property type="match status" value="1"/>
</dbReference>
<comment type="caution">
    <text evidence="2">The sequence shown here is derived from an EMBL/GenBank/DDBJ whole genome shotgun (WGS) entry which is preliminary data.</text>
</comment>
<dbReference type="PANTHER" id="PTHR35458:SF2">
    <property type="entry name" value="SLR0755 PROTEIN"/>
    <property type="match status" value="1"/>
</dbReference>
<dbReference type="Gene3D" id="3.40.50.1010">
    <property type="entry name" value="5'-nuclease"/>
    <property type="match status" value="1"/>
</dbReference>
<dbReference type="AlphaFoldDB" id="A0A0G0EY47"/>